<feature type="region of interest" description="Disordered" evidence="10">
    <location>
        <begin position="153"/>
        <end position="190"/>
    </location>
</feature>
<dbReference type="EMBL" id="OZ022412">
    <property type="protein sequence ID" value="CAK9442163.1"/>
    <property type="molecule type" value="Genomic_DNA"/>
</dbReference>
<evidence type="ECO:0000256" key="8">
    <source>
        <dbReference type="ARBA" id="ARBA00023136"/>
    </source>
</evidence>
<feature type="region of interest" description="Disordered" evidence="10">
    <location>
        <begin position="1"/>
        <end position="72"/>
    </location>
</feature>
<evidence type="ECO:0000256" key="10">
    <source>
        <dbReference type="SAM" id="MobiDB-lite"/>
    </source>
</evidence>
<keyword evidence="4" id="KW-0812">Transmembrane</keyword>
<evidence type="ECO:0000256" key="7">
    <source>
        <dbReference type="ARBA" id="ARBA00023128"/>
    </source>
</evidence>
<evidence type="ECO:0000256" key="1">
    <source>
        <dbReference type="ARBA" id="ARBA00004273"/>
    </source>
</evidence>
<dbReference type="Pfam" id="PF12597">
    <property type="entry name" value="Cox20"/>
    <property type="match status" value="1"/>
</dbReference>
<feature type="compositionally biased region" description="Low complexity" evidence="10">
    <location>
        <begin position="52"/>
        <end position="64"/>
    </location>
</feature>
<name>A0ABP0ZU80_9ASCO</name>
<gene>
    <name evidence="11" type="ORF">LODBEIA_P59060</name>
</gene>
<accession>A0ABP0ZU80</accession>
<dbReference type="RefSeq" id="XP_066832844.1">
    <property type="nucleotide sequence ID" value="XM_066976290.1"/>
</dbReference>
<evidence type="ECO:0000313" key="11">
    <source>
        <dbReference type="EMBL" id="CAK9442163.1"/>
    </source>
</evidence>
<dbReference type="Proteomes" id="UP001497383">
    <property type="component" value="Chromosome 8"/>
</dbReference>
<keyword evidence="6" id="KW-1133">Transmembrane helix</keyword>
<evidence type="ECO:0000256" key="5">
    <source>
        <dbReference type="ARBA" id="ARBA00022792"/>
    </source>
</evidence>
<dbReference type="PIRSF" id="PIRSF007871">
    <property type="entry name" value="Cox20"/>
    <property type="match status" value="1"/>
</dbReference>
<sequence length="190" mass="21503">MGWFGGSNTQAPPSKVSVVSEYQEPKPQQYLEDLPPKFEDVEPPRRPPPSPSSSSSSSSSSPSSQEKPTLADAARTISWSDFTVERYINMPCFREAMITGFQAMGVLGVVTFLVHKNVKKSLNWSVGGFFLGNLVGWEQCRSLRRRSFEMVEKAKRDKEERNRKKLEAMVKGQSDQSDLEKFEDFNNRSK</sequence>
<dbReference type="GeneID" id="92211102"/>
<protein>
    <recommendedName>
        <fullName evidence="3 9">Cytochrome c oxidase assembly protein COX20, mitochondrial</fullName>
    </recommendedName>
</protein>
<comment type="subcellular location">
    <subcellularLocation>
        <location evidence="1 9">Mitochondrion inner membrane</location>
    </subcellularLocation>
</comment>
<feature type="compositionally biased region" description="Polar residues" evidence="10">
    <location>
        <begin position="1"/>
        <end position="12"/>
    </location>
</feature>
<evidence type="ECO:0000256" key="2">
    <source>
        <dbReference type="ARBA" id="ARBA00009575"/>
    </source>
</evidence>
<evidence type="ECO:0000256" key="6">
    <source>
        <dbReference type="ARBA" id="ARBA00022989"/>
    </source>
</evidence>
<feature type="compositionally biased region" description="Basic and acidic residues" evidence="10">
    <location>
        <begin position="34"/>
        <end position="45"/>
    </location>
</feature>
<keyword evidence="7 9" id="KW-0496">Mitochondrion</keyword>
<feature type="compositionally biased region" description="Basic and acidic residues" evidence="10">
    <location>
        <begin position="178"/>
        <end position="190"/>
    </location>
</feature>
<keyword evidence="8 9" id="KW-0472">Membrane</keyword>
<comment type="function">
    <text evidence="9">Involved in the assembly of the cytochrome c oxidase complex.</text>
</comment>
<keyword evidence="5 9" id="KW-0999">Mitochondrion inner membrane</keyword>
<evidence type="ECO:0000256" key="9">
    <source>
        <dbReference type="PIRNR" id="PIRNR007871"/>
    </source>
</evidence>
<dbReference type="InterPro" id="IPR022533">
    <property type="entry name" value="Cox20"/>
</dbReference>
<evidence type="ECO:0000256" key="4">
    <source>
        <dbReference type="ARBA" id="ARBA00022692"/>
    </source>
</evidence>
<comment type="similarity">
    <text evidence="2 9">Belongs to the COX20 family.</text>
</comment>
<evidence type="ECO:0000256" key="3">
    <source>
        <dbReference type="ARBA" id="ARBA00017689"/>
    </source>
</evidence>
<evidence type="ECO:0000313" key="12">
    <source>
        <dbReference type="Proteomes" id="UP001497383"/>
    </source>
</evidence>
<proteinExistence type="inferred from homology"/>
<keyword evidence="12" id="KW-1185">Reference proteome</keyword>
<organism evidence="11 12">
    <name type="scientific">Lodderomyces beijingensis</name>
    <dbReference type="NCBI Taxonomy" id="1775926"/>
    <lineage>
        <taxon>Eukaryota</taxon>
        <taxon>Fungi</taxon>
        <taxon>Dikarya</taxon>
        <taxon>Ascomycota</taxon>
        <taxon>Saccharomycotina</taxon>
        <taxon>Pichiomycetes</taxon>
        <taxon>Debaryomycetaceae</taxon>
        <taxon>Candida/Lodderomyces clade</taxon>
        <taxon>Lodderomyces</taxon>
    </lineage>
</organism>
<dbReference type="PANTHER" id="PTHR31586:SF1">
    <property type="entry name" value="CYTOCHROME C OXIDASE ASSEMBLY PROTEIN COX20, MITOCHONDRIAL"/>
    <property type="match status" value="1"/>
</dbReference>
<reference evidence="11 12" key="1">
    <citation type="submission" date="2024-03" db="EMBL/GenBank/DDBJ databases">
        <authorList>
            <person name="Brejova B."/>
        </authorList>
    </citation>
    <scope>NUCLEOTIDE SEQUENCE [LARGE SCALE GENOMIC DNA]</scope>
    <source>
        <strain evidence="11 12">CBS 14171</strain>
    </source>
</reference>
<dbReference type="PANTHER" id="PTHR31586">
    <property type="entry name" value="CYTOCHROME C OXIDASE PROTEIN 20"/>
    <property type="match status" value="1"/>
</dbReference>
<feature type="compositionally biased region" description="Basic and acidic residues" evidence="10">
    <location>
        <begin position="153"/>
        <end position="168"/>
    </location>
</feature>